<dbReference type="PANTHER" id="PTHR43739">
    <property type="entry name" value="XYLOGLUCANASE (EUROFUNG)"/>
    <property type="match status" value="1"/>
</dbReference>
<proteinExistence type="inferred from homology"/>
<reference evidence="7" key="1">
    <citation type="journal article" date="2020" name="mSystems">
        <title>Genome- and Community-Level Interaction Insights into Carbon Utilization and Element Cycling Functions of Hydrothermarchaeota in Hydrothermal Sediment.</title>
        <authorList>
            <person name="Zhou Z."/>
            <person name="Liu Y."/>
            <person name="Xu W."/>
            <person name="Pan J."/>
            <person name="Luo Z.H."/>
            <person name="Li M."/>
        </authorList>
    </citation>
    <scope>NUCLEOTIDE SEQUENCE [LARGE SCALE GENOMIC DNA]</scope>
    <source>
        <strain evidence="7">SpSt-289</strain>
    </source>
</reference>
<dbReference type="SUPFAM" id="SSF110296">
    <property type="entry name" value="Oligoxyloglucan reducing end-specific cellobiohydrolase"/>
    <property type="match status" value="1"/>
</dbReference>
<dbReference type="GO" id="GO:0000272">
    <property type="term" value="P:polysaccharide catabolic process"/>
    <property type="evidence" value="ECO:0007669"/>
    <property type="project" value="UniProtKB-KW"/>
</dbReference>
<dbReference type="Gene3D" id="2.130.10.10">
    <property type="entry name" value="YVTN repeat-like/Quinoprotein amine dehydrogenase"/>
    <property type="match status" value="2"/>
</dbReference>
<dbReference type="GO" id="GO:0010411">
    <property type="term" value="P:xyloglucan metabolic process"/>
    <property type="evidence" value="ECO:0007669"/>
    <property type="project" value="TreeGrafter"/>
</dbReference>
<name>A0A7C1FUD8_9CHLR</name>
<dbReference type="InterPro" id="IPR052025">
    <property type="entry name" value="Xyloglucanase_GH74"/>
</dbReference>
<dbReference type="SUPFAM" id="SSF50939">
    <property type="entry name" value="Sialidases"/>
    <property type="match status" value="1"/>
</dbReference>
<comment type="caution">
    <text evidence="7">The sequence shown here is derived from an EMBL/GenBank/DDBJ whole genome shotgun (WGS) entry which is preliminary data.</text>
</comment>
<keyword evidence="3" id="KW-0119">Carbohydrate metabolism</keyword>
<keyword evidence="4" id="KW-0326">Glycosidase</keyword>
<evidence type="ECO:0000256" key="3">
    <source>
        <dbReference type="ARBA" id="ARBA00023277"/>
    </source>
</evidence>
<evidence type="ECO:0000256" key="6">
    <source>
        <dbReference type="ARBA" id="ARBA00037986"/>
    </source>
</evidence>
<dbReference type="AlphaFoldDB" id="A0A7C1FUD8"/>
<evidence type="ECO:0000256" key="5">
    <source>
        <dbReference type="ARBA" id="ARBA00023326"/>
    </source>
</evidence>
<dbReference type="GO" id="GO:0016798">
    <property type="term" value="F:hydrolase activity, acting on glycosyl bonds"/>
    <property type="evidence" value="ECO:0007669"/>
    <property type="project" value="UniProtKB-KW"/>
</dbReference>
<keyword evidence="5" id="KW-0624">Polysaccharide degradation</keyword>
<dbReference type="EMBL" id="DSMG01000099">
    <property type="protein sequence ID" value="HDX31771.1"/>
    <property type="molecule type" value="Genomic_DNA"/>
</dbReference>
<evidence type="ECO:0000256" key="4">
    <source>
        <dbReference type="ARBA" id="ARBA00023295"/>
    </source>
</evidence>
<sequence>MKTSSVTLLTKHVLTERVMDGLESVHALAASPGFSQDGVCCAAGTGGLYLSCDGGRSWQDACASLALASPLVTTAVVFSPDFAHDRTLFASVPGGVLRSHDAGTTWHVAPLSSPPPFVTALAVSPNYAKDGLIFAATLEDGILRSCDRGATWAAWNFGLLDFHVYALALSPNFAHDDTLYVGCESGIFRSSSSGRGWQETAFPMDCAPVLSLALSPDFTTDGVIFAGTEASGLWISSDRGVTWRAVSGWETPGPINALILPPTFAQQPWILAVTDTALCLSRDGGMSWQVQHSIKLTGITCAAALSIDQPNIQVILGTSDGGVLLCKL</sequence>
<evidence type="ECO:0008006" key="8">
    <source>
        <dbReference type="Google" id="ProtNLM"/>
    </source>
</evidence>
<evidence type="ECO:0000256" key="2">
    <source>
        <dbReference type="ARBA" id="ARBA00022801"/>
    </source>
</evidence>
<evidence type="ECO:0000256" key="1">
    <source>
        <dbReference type="ARBA" id="ARBA00022729"/>
    </source>
</evidence>
<comment type="similarity">
    <text evidence="6">Belongs to the glycosyl hydrolase 74 family.</text>
</comment>
<dbReference type="PANTHER" id="PTHR43739:SF2">
    <property type="entry name" value="OLIGOXYLOGLUCAN-REDUCING END-SPECIFIC XYLOGLUCANASE-RELATED"/>
    <property type="match status" value="1"/>
</dbReference>
<dbReference type="InterPro" id="IPR015943">
    <property type="entry name" value="WD40/YVTN_repeat-like_dom_sf"/>
</dbReference>
<dbReference type="InterPro" id="IPR036278">
    <property type="entry name" value="Sialidase_sf"/>
</dbReference>
<organism evidence="7">
    <name type="scientific">Caldilinea aerophila</name>
    <dbReference type="NCBI Taxonomy" id="133453"/>
    <lineage>
        <taxon>Bacteria</taxon>
        <taxon>Bacillati</taxon>
        <taxon>Chloroflexota</taxon>
        <taxon>Caldilineae</taxon>
        <taxon>Caldilineales</taxon>
        <taxon>Caldilineaceae</taxon>
        <taxon>Caldilinea</taxon>
    </lineage>
</organism>
<keyword evidence="1" id="KW-0732">Signal</keyword>
<accession>A0A7C1FUD8</accession>
<evidence type="ECO:0000313" key="7">
    <source>
        <dbReference type="EMBL" id="HDX31771.1"/>
    </source>
</evidence>
<protein>
    <recommendedName>
        <fullName evidence="8">Photosynthesis system II assembly factor Ycf48/Hcf136-like domain-containing protein</fullName>
    </recommendedName>
</protein>
<gene>
    <name evidence="7" type="ORF">ENQ20_09810</name>
</gene>
<keyword evidence="2" id="KW-0378">Hydrolase</keyword>